<proteinExistence type="predicted"/>
<keyword evidence="2" id="KW-0812">Transmembrane</keyword>
<evidence type="ECO:0000256" key="2">
    <source>
        <dbReference type="SAM" id="Phobius"/>
    </source>
</evidence>
<evidence type="ECO:0000313" key="3">
    <source>
        <dbReference type="EMBL" id="MFC4075679.1"/>
    </source>
</evidence>
<keyword evidence="2" id="KW-1133">Transmembrane helix</keyword>
<keyword evidence="4" id="KW-1185">Reference proteome</keyword>
<gene>
    <name evidence="3" type="ORF">ACFOUO_02525</name>
</gene>
<feature type="region of interest" description="Disordered" evidence="1">
    <location>
        <begin position="301"/>
        <end position="363"/>
    </location>
</feature>
<accession>A0ABV8JAU4</accession>
<dbReference type="EMBL" id="JBHSAP010000007">
    <property type="protein sequence ID" value="MFC4075679.1"/>
    <property type="molecule type" value="Genomic_DNA"/>
</dbReference>
<feature type="transmembrane region" description="Helical" evidence="2">
    <location>
        <begin position="163"/>
        <end position="185"/>
    </location>
</feature>
<comment type="caution">
    <text evidence="3">The sequence shown here is derived from an EMBL/GenBank/DDBJ whole genome shotgun (WGS) entry which is preliminary data.</text>
</comment>
<feature type="transmembrane region" description="Helical" evidence="2">
    <location>
        <begin position="69"/>
        <end position="93"/>
    </location>
</feature>
<feature type="transmembrane region" description="Helical" evidence="2">
    <location>
        <begin position="134"/>
        <end position="157"/>
    </location>
</feature>
<organism evidence="3 4">
    <name type="scientific">Salinithrix halophila</name>
    <dbReference type="NCBI Taxonomy" id="1485204"/>
    <lineage>
        <taxon>Bacteria</taxon>
        <taxon>Bacillati</taxon>
        <taxon>Bacillota</taxon>
        <taxon>Bacilli</taxon>
        <taxon>Bacillales</taxon>
        <taxon>Thermoactinomycetaceae</taxon>
        <taxon>Salinithrix</taxon>
    </lineage>
</organism>
<name>A0ABV8JAU4_9BACL</name>
<feature type="transmembrane region" description="Helical" evidence="2">
    <location>
        <begin position="258"/>
        <end position="284"/>
    </location>
</feature>
<sequence>MSTYFQLLRRNGWKIGGAVLVGSILSYIVWSMAIFILYMIGLVIGLAAIGLSPDQLTSGDPSAELLNPAFGVGAMIGILIFTLLYIVITYLTFSFPTAGMYGMINEAVLDGNTQFVSFFTFGVRYFWKVFLQMMLIILGIFLIMVPAILVDIMALYANEAGNSVMTVILVILYVLLLIPMFLFCLSSMFAPIILTAENKGPWESLKLSLKLFRKKTKEYFFTLLLLIAGTVAMIALLSILGIPFLIPLITSDGESAFGVIMIVLYILLVLLIMPFFYSAITMILSLRYKERLRRFIVPDQDGPGPFDGSGGANGSDPNGGPHDNGNPPQASGPVPEQPTDRGKEHGQSQPAYPQFPSDPHINS</sequence>
<feature type="transmembrane region" description="Helical" evidence="2">
    <location>
        <begin position="219"/>
        <end position="246"/>
    </location>
</feature>
<dbReference type="Proteomes" id="UP001595843">
    <property type="component" value="Unassembled WGS sequence"/>
</dbReference>
<dbReference type="RefSeq" id="WP_380701833.1">
    <property type="nucleotide sequence ID" value="NZ_JBHSAP010000007.1"/>
</dbReference>
<evidence type="ECO:0000256" key="1">
    <source>
        <dbReference type="SAM" id="MobiDB-lite"/>
    </source>
</evidence>
<keyword evidence="2" id="KW-0472">Membrane</keyword>
<evidence type="ECO:0000313" key="4">
    <source>
        <dbReference type="Proteomes" id="UP001595843"/>
    </source>
</evidence>
<feature type="compositionally biased region" description="Low complexity" evidence="1">
    <location>
        <begin position="314"/>
        <end position="328"/>
    </location>
</feature>
<evidence type="ECO:0008006" key="5">
    <source>
        <dbReference type="Google" id="ProtNLM"/>
    </source>
</evidence>
<protein>
    <recommendedName>
        <fullName evidence="5">Membrane domain of glycerophosphoryl diester phosphodiesterase</fullName>
    </recommendedName>
</protein>
<reference evidence="4" key="1">
    <citation type="journal article" date="2019" name="Int. J. Syst. Evol. Microbiol.">
        <title>The Global Catalogue of Microorganisms (GCM) 10K type strain sequencing project: providing services to taxonomists for standard genome sequencing and annotation.</title>
        <authorList>
            <consortium name="The Broad Institute Genomics Platform"/>
            <consortium name="The Broad Institute Genome Sequencing Center for Infectious Disease"/>
            <person name="Wu L."/>
            <person name="Ma J."/>
        </authorList>
    </citation>
    <scope>NUCLEOTIDE SEQUENCE [LARGE SCALE GENOMIC DNA]</scope>
    <source>
        <strain evidence="4">IBRC-M 10813</strain>
    </source>
</reference>
<feature type="transmembrane region" description="Helical" evidence="2">
    <location>
        <begin position="20"/>
        <end position="49"/>
    </location>
</feature>